<gene>
    <name evidence="2" type="ORF">GGE16_002364</name>
</gene>
<evidence type="ECO:0000313" key="3">
    <source>
        <dbReference type="Proteomes" id="UP000538507"/>
    </source>
</evidence>
<keyword evidence="2" id="KW-0067">ATP-binding</keyword>
<evidence type="ECO:0000256" key="1">
    <source>
        <dbReference type="SAM" id="MobiDB-lite"/>
    </source>
</evidence>
<organism evidence="2 3">
    <name type="scientific">Rhizobium leguminosarum</name>
    <dbReference type="NCBI Taxonomy" id="384"/>
    <lineage>
        <taxon>Bacteria</taxon>
        <taxon>Pseudomonadati</taxon>
        <taxon>Pseudomonadota</taxon>
        <taxon>Alphaproteobacteria</taxon>
        <taxon>Hyphomicrobiales</taxon>
        <taxon>Rhizobiaceae</taxon>
        <taxon>Rhizobium/Agrobacterium group</taxon>
        <taxon>Rhizobium</taxon>
    </lineage>
</organism>
<accession>A0AAE2SXA2</accession>
<proteinExistence type="predicted"/>
<dbReference type="GO" id="GO:0004386">
    <property type="term" value="F:helicase activity"/>
    <property type="evidence" value="ECO:0007669"/>
    <property type="project" value="UniProtKB-KW"/>
</dbReference>
<keyword evidence="2" id="KW-0347">Helicase</keyword>
<dbReference type="AlphaFoldDB" id="A0AAE2SXA2"/>
<dbReference type="EMBL" id="JACIGO010000002">
    <property type="protein sequence ID" value="MBB4290324.1"/>
    <property type="molecule type" value="Genomic_DNA"/>
</dbReference>
<evidence type="ECO:0000313" key="2">
    <source>
        <dbReference type="EMBL" id="MBB4290324.1"/>
    </source>
</evidence>
<sequence length="88" mass="10241">MQRLPRCKKGGYRHSACGRYRHIRHDRAKAQRKDRQGRNGAGGAVILLSRRLHATEEENRDAKEYKDSCRQNWPCHRLQETAEAAEEA</sequence>
<protein>
    <submittedName>
        <fullName evidence="2">ERCC4-related helicase</fullName>
    </submittedName>
</protein>
<name>A0AAE2SXA2_RHILE</name>
<feature type="region of interest" description="Disordered" evidence="1">
    <location>
        <begin position="18"/>
        <end position="43"/>
    </location>
</feature>
<dbReference type="Proteomes" id="UP000538507">
    <property type="component" value="Unassembled WGS sequence"/>
</dbReference>
<reference evidence="2 3" key="1">
    <citation type="submission" date="2020-08" db="EMBL/GenBank/DDBJ databases">
        <title>Genomic Encyclopedia of Type Strains, Phase IV (KMG-V): Genome sequencing to study the core and pangenomes of soil and plant-associated prokaryotes.</title>
        <authorList>
            <person name="Whitman W."/>
        </authorList>
    </citation>
    <scope>NUCLEOTIDE SEQUENCE [LARGE SCALE GENOMIC DNA]</scope>
    <source>
        <strain evidence="2 3">SEMIA 415</strain>
    </source>
</reference>
<comment type="caution">
    <text evidence="2">The sequence shown here is derived from an EMBL/GenBank/DDBJ whole genome shotgun (WGS) entry which is preliminary data.</text>
</comment>
<keyword evidence="2" id="KW-0378">Hydrolase</keyword>
<feature type="compositionally biased region" description="Basic and acidic residues" evidence="1">
    <location>
        <begin position="28"/>
        <end position="37"/>
    </location>
</feature>
<keyword evidence="2" id="KW-0547">Nucleotide-binding</keyword>